<feature type="region of interest" description="Disordered" evidence="1">
    <location>
        <begin position="22"/>
        <end position="51"/>
    </location>
</feature>
<feature type="domain" description="N-acetyltransferase" evidence="3">
    <location>
        <begin position="103"/>
        <end position="276"/>
    </location>
</feature>
<protein>
    <submittedName>
        <fullName evidence="4">Esophageal gland-localized secretory protein 1</fullName>
    </submittedName>
</protein>
<feature type="signal peptide" evidence="2">
    <location>
        <begin position="1"/>
        <end position="19"/>
    </location>
</feature>
<dbReference type="Gene3D" id="3.40.630.30">
    <property type="match status" value="1"/>
</dbReference>
<feature type="compositionally biased region" description="Basic and acidic residues" evidence="1">
    <location>
        <begin position="341"/>
        <end position="419"/>
    </location>
</feature>
<dbReference type="SUPFAM" id="SSF55729">
    <property type="entry name" value="Acyl-CoA N-acyltransferases (Nat)"/>
    <property type="match status" value="1"/>
</dbReference>
<evidence type="ECO:0000313" key="4">
    <source>
        <dbReference type="EMBL" id="AJR19769.1"/>
    </source>
</evidence>
<organism evidence="4">
    <name type="scientific">Heterodera glycines</name>
    <name type="common">Soybean cyst nematode worm</name>
    <dbReference type="NCBI Taxonomy" id="51029"/>
    <lineage>
        <taxon>Eukaryota</taxon>
        <taxon>Metazoa</taxon>
        <taxon>Ecdysozoa</taxon>
        <taxon>Nematoda</taxon>
        <taxon>Chromadorea</taxon>
        <taxon>Rhabditida</taxon>
        <taxon>Tylenchina</taxon>
        <taxon>Tylenchomorpha</taxon>
        <taxon>Tylenchoidea</taxon>
        <taxon>Heteroderidae</taxon>
        <taxon>Heteroderinae</taxon>
        <taxon>Heterodera</taxon>
    </lineage>
</organism>
<sequence length="419" mass="46995">MFLIILIAIFSFYNNLMSASPNNGPEGQKETQEQQHCTAAPAAADGGEKPEFKSKSAKFASELRVAKPVAQRSMSAAAVKTTSPGTIEGYIGTLRMENFAPPIVIRKARPSDVDEIITFAQPAYMRDPLRADLLAGSKLKEVKKTDYNQCKSMLLDLFDGTRVILVGETRDRSGRKRLISCFQLYRQSRAAAYFGMFAVHPFFQASGLGKRLLTVAERYARIVWGSDEMHLDVGGSLAELKLGMGRLQRYYKRRGFLSTGILRPFNGAVARFITVDRNDLWIELMVKDIRGALDDIGGDPEKRMKRVNSRGRLAREADKDDGGRDPQKRMERVRSFGRLTIEADRDDIGRDAQKRMERVRSLGRLAREADKSDESKGKDGEEKKKTTQAEGEESKGKDGEEKKKTTQAEEEERIKPLAD</sequence>
<proteinExistence type="evidence at transcript level"/>
<evidence type="ECO:0000256" key="1">
    <source>
        <dbReference type="SAM" id="MobiDB-lite"/>
    </source>
</evidence>
<dbReference type="EMBL" id="KJ825712">
    <property type="protein sequence ID" value="AJR19769.1"/>
    <property type="molecule type" value="mRNA"/>
</dbReference>
<dbReference type="AlphaFoldDB" id="A0A0E3JCP1"/>
<dbReference type="GO" id="GO:0016747">
    <property type="term" value="F:acyltransferase activity, transferring groups other than amino-acyl groups"/>
    <property type="evidence" value="ECO:0007669"/>
    <property type="project" value="InterPro"/>
</dbReference>
<evidence type="ECO:0000256" key="2">
    <source>
        <dbReference type="SAM" id="SignalP"/>
    </source>
</evidence>
<dbReference type="Pfam" id="PF00583">
    <property type="entry name" value="Acetyltransf_1"/>
    <property type="match status" value="1"/>
</dbReference>
<dbReference type="InterPro" id="IPR016181">
    <property type="entry name" value="Acyl_CoA_acyltransferase"/>
</dbReference>
<feature type="region of interest" description="Disordered" evidence="1">
    <location>
        <begin position="297"/>
        <end position="419"/>
    </location>
</feature>
<reference evidence="4" key="1">
    <citation type="journal article" date="2015" name="Phytopathology">
        <title>Eighteen new candidate effectors of the phytonematode Heterodera glycines produced specifically in the secretory esophageal gland cells during parasitism.</title>
        <authorList>
            <person name="Noon J.B."/>
            <person name="Hewezi T."/>
            <person name="Maier T.R."/>
            <person name="Simmons C."/>
            <person name="Wei J.-Z."/>
            <person name="Wu G."/>
            <person name="Llaca V."/>
            <person name="Deschamps S."/>
            <person name="Davis E.L."/>
            <person name="Mitchum M.G."/>
            <person name="Hussey R.S."/>
            <person name="Baum T.J."/>
        </authorList>
    </citation>
    <scope>NUCLEOTIDE SEQUENCE</scope>
</reference>
<feature type="compositionally biased region" description="Basic and acidic residues" evidence="1">
    <location>
        <begin position="313"/>
        <end position="334"/>
    </location>
</feature>
<dbReference type="CDD" id="cd04301">
    <property type="entry name" value="NAT_SF"/>
    <property type="match status" value="1"/>
</dbReference>
<keyword evidence="2" id="KW-0732">Signal</keyword>
<name>A0A0E3JCP1_HETGL</name>
<accession>A0A0E3JCP1</accession>
<dbReference type="InterPro" id="IPR000182">
    <property type="entry name" value="GNAT_dom"/>
</dbReference>
<evidence type="ECO:0000259" key="3">
    <source>
        <dbReference type="PROSITE" id="PS51186"/>
    </source>
</evidence>
<gene>
    <name evidence="4" type="primary">GLAND1</name>
</gene>
<dbReference type="PROSITE" id="PS51186">
    <property type="entry name" value="GNAT"/>
    <property type="match status" value="1"/>
</dbReference>
<feature type="chain" id="PRO_5002410615" evidence="2">
    <location>
        <begin position="20"/>
        <end position="419"/>
    </location>
</feature>